<accession>A0AAD4MXX3</accession>
<gene>
    <name evidence="1" type="ORF">DdX_11675</name>
</gene>
<sequence length="136" mass="15497">MALPGLVRADFGVNRQLSSRQSDWHRNQLEPGRAKGDIPDLRSRISLLLKMALPGLVRADFGVNRQLSSRQSDWHRNQLEPGRAKGDIPDLRSRISGISLLWKMALPGLVRAEFGVNRQLSSRQDDWYQIQPDMQI</sequence>
<evidence type="ECO:0000313" key="1">
    <source>
        <dbReference type="EMBL" id="KAI1708912.1"/>
    </source>
</evidence>
<protein>
    <submittedName>
        <fullName evidence="1">Uncharacterized protein</fullName>
    </submittedName>
</protein>
<evidence type="ECO:0000313" key="2">
    <source>
        <dbReference type="Proteomes" id="UP001201812"/>
    </source>
</evidence>
<name>A0AAD4MXX3_9BILA</name>
<dbReference type="EMBL" id="JAKKPZ010000033">
    <property type="protein sequence ID" value="KAI1708912.1"/>
    <property type="molecule type" value="Genomic_DNA"/>
</dbReference>
<proteinExistence type="predicted"/>
<dbReference type="AlphaFoldDB" id="A0AAD4MXX3"/>
<reference evidence="1" key="1">
    <citation type="submission" date="2022-01" db="EMBL/GenBank/DDBJ databases">
        <title>Genome Sequence Resource for Two Populations of Ditylenchus destructor, the Migratory Endoparasitic Phytonematode.</title>
        <authorList>
            <person name="Zhang H."/>
            <person name="Lin R."/>
            <person name="Xie B."/>
        </authorList>
    </citation>
    <scope>NUCLEOTIDE SEQUENCE</scope>
    <source>
        <strain evidence="1">BazhouSP</strain>
    </source>
</reference>
<organism evidence="1 2">
    <name type="scientific">Ditylenchus destructor</name>
    <dbReference type="NCBI Taxonomy" id="166010"/>
    <lineage>
        <taxon>Eukaryota</taxon>
        <taxon>Metazoa</taxon>
        <taxon>Ecdysozoa</taxon>
        <taxon>Nematoda</taxon>
        <taxon>Chromadorea</taxon>
        <taxon>Rhabditida</taxon>
        <taxon>Tylenchina</taxon>
        <taxon>Tylenchomorpha</taxon>
        <taxon>Sphaerularioidea</taxon>
        <taxon>Anguinidae</taxon>
        <taxon>Anguininae</taxon>
        <taxon>Ditylenchus</taxon>
    </lineage>
</organism>
<dbReference type="Proteomes" id="UP001201812">
    <property type="component" value="Unassembled WGS sequence"/>
</dbReference>
<comment type="caution">
    <text evidence="1">The sequence shown here is derived from an EMBL/GenBank/DDBJ whole genome shotgun (WGS) entry which is preliminary data.</text>
</comment>
<keyword evidence="2" id="KW-1185">Reference proteome</keyword>